<dbReference type="EMBL" id="JARJLG010000210">
    <property type="protein sequence ID" value="KAJ7727672.1"/>
    <property type="molecule type" value="Genomic_DNA"/>
</dbReference>
<sequence length="177" mass="20847">MRSHSGPSSSKEERKLAMGKKGPAKPRERQRVPKEKRKNLRLWAEGAREQILKPHLDKYMQEFAAGWVMECAYLQEVCNEFHSRVDWRLADHEEPVLKPYDPKKEVIQPQLPDDEEVLKRARMKLLNGRIRRWFKYRIRRCRARAAGLDPRKDPFAILLAKLSGLTAPLIRHAFMQP</sequence>
<keyword evidence="3" id="KW-1185">Reference proteome</keyword>
<name>A0AAD7MQM7_9AGAR</name>
<evidence type="ECO:0000313" key="3">
    <source>
        <dbReference type="Proteomes" id="UP001215280"/>
    </source>
</evidence>
<comment type="caution">
    <text evidence="2">The sequence shown here is derived from an EMBL/GenBank/DDBJ whole genome shotgun (WGS) entry which is preliminary data.</text>
</comment>
<dbReference type="AlphaFoldDB" id="A0AAD7MQM7"/>
<proteinExistence type="predicted"/>
<gene>
    <name evidence="2" type="ORF">DFH07DRAFT_782413</name>
</gene>
<reference evidence="2" key="1">
    <citation type="submission" date="2023-03" db="EMBL/GenBank/DDBJ databases">
        <title>Massive genome expansion in bonnet fungi (Mycena s.s.) driven by repeated elements and novel gene families across ecological guilds.</title>
        <authorList>
            <consortium name="Lawrence Berkeley National Laboratory"/>
            <person name="Harder C.B."/>
            <person name="Miyauchi S."/>
            <person name="Viragh M."/>
            <person name="Kuo A."/>
            <person name="Thoen E."/>
            <person name="Andreopoulos B."/>
            <person name="Lu D."/>
            <person name="Skrede I."/>
            <person name="Drula E."/>
            <person name="Henrissat B."/>
            <person name="Morin E."/>
            <person name="Kohler A."/>
            <person name="Barry K."/>
            <person name="LaButti K."/>
            <person name="Morin E."/>
            <person name="Salamov A."/>
            <person name="Lipzen A."/>
            <person name="Mereny Z."/>
            <person name="Hegedus B."/>
            <person name="Baldrian P."/>
            <person name="Stursova M."/>
            <person name="Weitz H."/>
            <person name="Taylor A."/>
            <person name="Grigoriev I.V."/>
            <person name="Nagy L.G."/>
            <person name="Martin F."/>
            <person name="Kauserud H."/>
        </authorList>
    </citation>
    <scope>NUCLEOTIDE SEQUENCE</scope>
    <source>
        <strain evidence="2">CBHHK188m</strain>
    </source>
</reference>
<organism evidence="2 3">
    <name type="scientific">Mycena maculata</name>
    <dbReference type="NCBI Taxonomy" id="230809"/>
    <lineage>
        <taxon>Eukaryota</taxon>
        <taxon>Fungi</taxon>
        <taxon>Dikarya</taxon>
        <taxon>Basidiomycota</taxon>
        <taxon>Agaricomycotina</taxon>
        <taxon>Agaricomycetes</taxon>
        <taxon>Agaricomycetidae</taxon>
        <taxon>Agaricales</taxon>
        <taxon>Marasmiineae</taxon>
        <taxon>Mycenaceae</taxon>
        <taxon>Mycena</taxon>
    </lineage>
</organism>
<protein>
    <submittedName>
        <fullName evidence="2">Uncharacterized protein</fullName>
    </submittedName>
</protein>
<accession>A0AAD7MQM7</accession>
<evidence type="ECO:0000313" key="2">
    <source>
        <dbReference type="EMBL" id="KAJ7727672.1"/>
    </source>
</evidence>
<dbReference type="Proteomes" id="UP001215280">
    <property type="component" value="Unassembled WGS sequence"/>
</dbReference>
<evidence type="ECO:0000256" key="1">
    <source>
        <dbReference type="SAM" id="MobiDB-lite"/>
    </source>
</evidence>
<feature type="region of interest" description="Disordered" evidence="1">
    <location>
        <begin position="1"/>
        <end position="39"/>
    </location>
</feature>